<dbReference type="RefSeq" id="WP_207861862.1">
    <property type="nucleotide sequence ID" value="NZ_JAFREP010000028.1"/>
</dbReference>
<sequence length="276" mass="31048">MTGFNRIALAGLLLSLAILSAQDTAYAWPHQTDGGTLAERFPAPEGYHREPFNDETTRWLRGLPLKPGVPPVRFFDGRRKPNDVHLAVVDIDVGQRDLQQCADAVMRLRAEYLWSQQRRNEIAFNFTSGDKARWSDWAEGQRPRINGNKVSWSSRAAANASYPIFRRYLNTVFTYAGSYSLAKELKKVADPGRILPGDVFIIGGFPGHAVIVLDVVANAAGERLFLLGQSYMPAQDFHVLKNLKRGDGWYPASAEGTLKTPEWTFSYSDLKRFENR</sequence>
<reference evidence="2" key="1">
    <citation type="submission" date="2021-03" db="EMBL/GenBank/DDBJ databases">
        <authorList>
            <person name="Wang G."/>
        </authorList>
    </citation>
    <scope>NUCLEOTIDE SEQUENCE</scope>
    <source>
        <strain evidence="2">KCTC 12899</strain>
    </source>
</reference>
<evidence type="ECO:0000313" key="3">
    <source>
        <dbReference type="Proteomes" id="UP000664417"/>
    </source>
</evidence>
<name>A0A8J7QDP3_9BACT</name>
<keyword evidence="3" id="KW-1185">Reference proteome</keyword>
<dbReference type="InterPro" id="IPR032315">
    <property type="entry name" value="DUF4846"/>
</dbReference>
<evidence type="ECO:0000256" key="1">
    <source>
        <dbReference type="SAM" id="SignalP"/>
    </source>
</evidence>
<comment type="caution">
    <text evidence="2">The sequence shown here is derived from an EMBL/GenBank/DDBJ whole genome shotgun (WGS) entry which is preliminary data.</text>
</comment>
<dbReference type="EMBL" id="JAFREP010000028">
    <property type="protein sequence ID" value="MBO1321889.1"/>
    <property type="molecule type" value="Genomic_DNA"/>
</dbReference>
<evidence type="ECO:0000313" key="2">
    <source>
        <dbReference type="EMBL" id="MBO1321889.1"/>
    </source>
</evidence>
<proteinExistence type="predicted"/>
<gene>
    <name evidence="2" type="ORF">J3U88_25640</name>
</gene>
<dbReference type="Pfam" id="PF16138">
    <property type="entry name" value="DUF4846"/>
    <property type="match status" value="1"/>
</dbReference>
<protein>
    <submittedName>
        <fullName evidence="2">DUF4846 domain-containing protein</fullName>
    </submittedName>
</protein>
<accession>A0A8J7QDP3</accession>
<feature type="chain" id="PRO_5035205042" evidence="1">
    <location>
        <begin position="28"/>
        <end position="276"/>
    </location>
</feature>
<feature type="signal peptide" evidence="1">
    <location>
        <begin position="1"/>
        <end position="27"/>
    </location>
</feature>
<organism evidence="2 3">
    <name type="scientific">Acanthopleuribacter pedis</name>
    <dbReference type="NCBI Taxonomy" id="442870"/>
    <lineage>
        <taxon>Bacteria</taxon>
        <taxon>Pseudomonadati</taxon>
        <taxon>Acidobacteriota</taxon>
        <taxon>Holophagae</taxon>
        <taxon>Acanthopleuribacterales</taxon>
        <taxon>Acanthopleuribacteraceae</taxon>
        <taxon>Acanthopleuribacter</taxon>
    </lineage>
</organism>
<keyword evidence="1" id="KW-0732">Signal</keyword>
<dbReference type="Proteomes" id="UP000664417">
    <property type="component" value="Unassembled WGS sequence"/>
</dbReference>
<dbReference type="AlphaFoldDB" id="A0A8J7QDP3"/>